<feature type="domain" description="ELK" evidence="8">
    <location>
        <begin position="1342"/>
        <end position="1363"/>
    </location>
</feature>
<dbReference type="GO" id="GO:0060307">
    <property type="term" value="P:regulation of ventricular cardiac muscle cell membrane repolarization"/>
    <property type="evidence" value="ECO:0007669"/>
    <property type="project" value="TreeGrafter"/>
</dbReference>
<dbReference type="GO" id="GO:0007165">
    <property type="term" value="P:signal transduction"/>
    <property type="evidence" value="ECO:0007669"/>
    <property type="project" value="InterPro"/>
</dbReference>
<feature type="domain" description="ELK" evidence="8">
    <location>
        <begin position="610"/>
        <end position="631"/>
    </location>
</feature>
<feature type="coiled-coil region" evidence="6">
    <location>
        <begin position="3305"/>
        <end position="3462"/>
    </location>
</feature>
<dbReference type="PRINTS" id="PR01345">
    <property type="entry name" value="CERVTRCPTASE"/>
</dbReference>
<evidence type="ECO:0000256" key="3">
    <source>
        <dbReference type="ARBA" id="ARBA00022553"/>
    </source>
</evidence>
<keyword evidence="5" id="KW-0206">Cytoskeleton</keyword>
<dbReference type="GO" id="GO:0003677">
    <property type="term" value="F:DNA binding"/>
    <property type="evidence" value="ECO:0007669"/>
    <property type="project" value="InterPro"/>
</dbReference>
<dbReference type="PANTHER" id="PTHR44981:SF1">
    <property type="entry name" value="A-KINASE ANCHOR PROTEIN 9"/>
    <property type="match status" value="1"/>
</dbReference>
<evidence type="ECO:0000256" key="2">
    <source>
        <dbReference type="ARBA" id="ARBA00022490"/>
    </source>
</evidence>
<feature type="coiled-coil region" evidence="6">
    <location>
        <begin position="470"/>
        <end position="621"/>
    </location>
</feature>
<gene>
    <name evidence="9" type="ORF">QYF61_000578</name>
</gene>
<feature type="coiled-coil region" evidence="6">
    <location>
        <begin position="1088"/>
        <end position="1115"/>
    </location>
</feature>
<feature type="coiled-coil region" evidence="6">
    <location>
        <begin position="3779"/>
        <end position="3806"/>
    </location>
</feature>
<dbReference type="InterPro" id="IPR028745">
    <property type="entry name" value="AKAP9/Pericentrin"/>
</dbReference>
<dbReference type="SMART" id="SM01188">
    <property type="entry name" value="ELK"/>
    <property type="match status" value="7"/>
</dbReference>
<dbReference type="GO" id="GO:0005813">
    <property type="term" value="C:centrosome"/>
    <property type="evidence" value="ECO:0007669"/>
    <property type="project" value="UniProtKB-SubCell"/>
</dbReference>
<dbReference type="PANTHER" id="PTHR44981">
    <property type="entry name" value="PERICENTRIN-LIKE PROTEIN, ISOFORM F"/>
    <property type="match status" value="1"/>
</dbReference>
<feature type="coiled-coil region" evidence="6">
    <location>
        <begin position="2773"/>
        <end position="2907"/>
    </location>
</feature>
<dbReference type="Proteomes" id="UP001333110">
    <property type="component" value="Unassembled WGS sequence"/>
</dbReference>
<feature type="coiled-coil region" evidence="6">
    <location>
        <begin position="2241"/>
        <end position="2611"/>
    </location>
</feature>
<dbReference type="GO" id="GO:0060090">
    <property type="term" value="F:molecular adaptor activity"/>
    <property type="evidence" value="ECO:0007669"/>
    <property type="project" value="InterPro"/>
</dbReference>
<keyword evidence="2" id="KW-0963">Cytoplasm</keyword>
<evidence type="ECO:0000313" key="9">
    <source>
        <dbReference type="EMBL" id="KAK4825579.1"/>
    </source>
</evidence>
<feature type="coiled-coil region" evidence="6">
    <location>
        <begin position="927"/>
        <end position="989"/>
    </location>
</feature>
<feature type="region of interest" description="Disordered" evidence="7">
    <location>
        <begin position="3069"/>
        <end position="3091"/>
    </location>
</feature>
<protein>
    <recommendedName>
        <fullName evidence="8">ELK domain-containing protein</fullName>
    </recommendedName>
</protein>
<accession>A0AAN7NJK8</accession>
<feature type="compositionally biased region" description="Basic and acidic residues" evidence="7">
    <location>
        <begin position="3624"/>
        <end position="3639"/>
    </location>
</feature>
<feature type="coiled-coil region" evidence="6">
    <location>
        <begin position="800"/>
        <end position="898"/>
    </location>
</feature>
<feature type="region of interest" description="Disordered" evidence="7">
    <location>
        <begin position="1"/>
        <end position="55"/>
    </location>
</feature>
<feature type="compositionally biased region" description="Low complexity" evidence="7">
    <location>
        <begin position="1699"/>
        <end position="1708"/>
    </location>
</feature>
<feature type="region of interest" description="Disordered" evidence="7">
    <location>
        <begin position="3624"/>
        <end position="3655"/>
    </location>
</feature>
<feature type="compositionally biased region" description="Basic and acidic residues" evidence="7">
    <location>
        <begin position="1709"/>
        <end position="1727"/>
    </location>
</feature>
<dbReference type="InterPro" id="IPR005539">
    <property type="entry name" value="ELK_dom"/>
</dbReference>
<dbReference type="GO" id="GO:1903358">
    <property type="term" value="P:regulation of Golgi organization"/>
    <property type="evidence" value="ECO:0007669"/>
    <property type="project" value="TreeGrafter"/>
</dbReference>
<dbReference type="InterPro" id="IPR019528">
    <property type="entry name" value="PACT_domain"/>
</dbReference>
<evidence type="ECO:0000256" key="5">
    <source>
        <dbReference type="ARBA" id="ARBA00023212"/>
    </source>
</evidence>
<feature type="coiled-coil region" evidence="6">
    <location>
        <begin position="1600"/>
        <end position="1656"/>
    </location>
</feature>
<dbReference type="Pfam" id="PF10495">
    <property type="entry name" value="PACT_coil_coil"/>
    <property type="match status" value="1"/>
</dbReference>
<sequence>LAQFRQRKAQTDGQNGSKKQKKKKKTANIKDEESIRDGIDSDRSRGDETSTCSSRRGAAATADFAIIRALHSGEIIKHNQAYTIEPESEISTTVEDYSSEVNGCSFVTRTAIPADLIREEEFGVGEICSEHGMQHSHTQLEVMENELAGKQQEIEELNRELEEMRAAYGTEGLQQLQEFEAAIKKRDDIITQLTTNLQQARKEKDETMREFLELTEQSQKLQIQFQHLQASEALRNTSHSCTAADLLQAKQQILSHQQQLEEQECLLKNYQKKNEEFEVQITCLQDKITIYEMEKHKNEEEDLSKLQEKEALVEELEAKLGEEEKNSFQLKEKLSDVSKLLEELKEQISLKNQEISNMRVELTTYKQKERQCSDEIKQLMGTVEELQKRCYKDSQSEADIVQRMELETQRRLAQLQAELDEMHGQQIVQMKQELIKQHAMEIEQRLLQQKVELEKTSSLCLNENINKDQMHLMNIKINELNVKLQDADNEREKIKQELSQQMEVISAEKSLQQTKIEDLFQELNFSREQVQRAKQTIVDMECRLNEAEKYQFVIEDLKTQLASASEFRKELELKHEAEVTNYKIKLEMLEREKDAVLDRMAESQEAELERLRTKLLFSHEEELSRLKEDLQKEHMVNMESLKDNLTLHHKQQLDEVQNEMSQKVEAMQYEKDNLITQQNQLILEISNLKDLQQSIVNAKSEEMTLQIHELQKEIEVLRQEEKEKGTLEQEIQELQLKTELMQEQMREREDSLQKKCSELETQNNLLKGENKTLEEKLKSMLVSSEENVIFNNSVSSKSEILDLQKRIEKLITENEQLKNQNGQLQEDTERQKSAFSFTEKKLEANYKELQKECASLLKAKSELEENKNKQEAEYKSKLKALNEKLHHLESNRPVLNKTKTSGFEGNKEIKVSKADAFEAGEVVEKDATELMEKLEVTQREKLELSLRLSDLSEQLKSKHSEICHLNDKVKSLQDEKEQVLAKCKELEVKISHAQRGNRSSNDPKTKYSKGKALNTAAPTSESENKTPGPRNKVDEGINVGGNLGLGNDISHEVTKRKDVQQMLQPEQQSLVEHLHGMTDRPTDETSLIAITQSENNNLQQQVDALKSEQADLQLQMEAQRICLSLVYSAHVDQVREYLKAEKESALCSLKEELVRSHLQEMNDLKKMHQLELQTLKIQQADDEVKSTQRLIEKLNESVTEECSRLAQVLCGNQNEHSSAAVEVGDREQDIFHRPAAVREELSVELPTHRGQTQVPGYLCNLAVQERMDALLHKIMEEYSRLKALQTELMKDCKQVKEPWLSSSERSKEEELSHLETKECLQTPSQGLMDPKIQEYCSKEIENLKTQLEEQHAQELEHLRSYFQQQLKESEERYTTEIVHLQDKLQSAGVSSDHTSVSTDSQIKLKEVFREVKCTENLHQQRTDEALELASEIEKQNDLDVVQLLEKQYQERLEEEIAKVIVSMSVAFAKQTELSGIARQKEEAAQAQTVHQQGMHFEIKKQCSEEVDGPLRKGTEKSSKHEELKSLCKELTEESGEINSLGGQLHSNSKPGCILGQTTHESVISEELFSHVKGLTAEETPRYSELTASDTEASSQLLLYEEHLEDMRQELVRQYQEHQQATELLRQGHMQQMERQKENQEQLLAELESLKAQLAERVSMENDSLVAERERMLLEELELLKQHSVPGKERLFCDLQDNSTQTENENENQNDVREQISEDEDGGRKPDETSSALLSKERHVFQKANEKLMKILLEVVKTTVAMEETIGHHVLGLLDRSGKVQPAKPAGWDTEAEESVKPCIRVGYEKESCSSYHGSSMGDDDVNMWSGATDEGLLSQHLAESGVEIDPENEELVLNISSRLQAAVEKLLEAISETSNQLEHAKITQTELMRESFKKQQEATEFIKYQEELQERLNEETKAREQLALELSKAEGLIDGYADEKAFLEKQLQEKIDVIDHLEQELLCTGNKLQELEAEQQQIQEEKELLSRQKDAMRADAGPVEQRLVDAAVDAASQAELLEETEKLMKEKIEVQRQAEKEYDDLQKQVKVLEIDLEEQVNRFIELEQEKNAELMDLRQQNQALEKQLEKTRKFLDGNPRYQYRLGDERIESSPAEKDLGVLVDEKLDMSWQCAPAAQKANHILGCIKRSMASRSREAILPLYSALVRPHLESCIQLWRPQHRKDMDLLERVQRRATKMIRGMEHLSYKERLRELGLFSLEKRRLREDLVMAFQYLKGLKRKEQAIDREHERDVFQQEIQKLEQQLKIPQRSQPVNEHQTREVEQLTNHLKEKTDKCSELLLSKEQLQRDIQERNEEIEKLECRIRELEQALIISADNLQKVEERKQFGTIIVKGELPLEVQLQAEREAVDRKEKEVTNLEEQLEQFREELENKNEEVQQLHMQLEIQRKESTTHLQELQQENKLFKDEMEILGLAIQKSEDATIKDHHLVAGRLAHIMQEKEQEIDHLHELIAKLQQQLEVTTDNKVIEEQNEHIKELEAQVECLKSDQERVKKKNDEEVEQLNDVIDKLQQELANIEQKVPADIAAFQEDADSLKHTLETVLAEKEALEKQVENINVEASRTKNELEETKLKMNQLKQEISMLKKDHEGISEKYKCTLMKGGREKTEDRSNGKTEKVEEGLCEKIELLDQCQLRSSDGNTRVTISQMEVQLQQLQACIKEKDSELCQSYNEIKDLKEQGKAERETLKKRILELEKTLVEKVAAALVSQVQLNAVQEQRKFMQEVQGTSKCVEEASKNVQTEGLSDRTENEMEPKLSLLRQRLSEMEDQLATVNRNLELEKENLKVAQKEAKVKENRLLELQQLLEEVQEKHKGEIQKYIKQEEVQTYQVGAQLMESQKENVLIYELELEQVKEEAAAAKEELSSYREKAEKLQQELAVKEASLIYLQEDLCKVKENLAKAEERLASYARKDKEIAKTESKKDAEILCDLSTSEPTLLRKSSSSQTDKTVEINSCIQTSPVLVKNAEIQIDLQNGCSSEEIAEIIREFTEKIDQMQELHAAEIMDMETRHISEAEALKRDKFVAVQVLTEECNTLKEVIETLRAKEGIPVSGLARSPPYQARDGGSSDSSSDWSQGMYLAQTQGSDMISEGIDEGETSTDLLPKKIKGLLRAVHHEGIQVLSLTEFPYGEREMPPLKQEPESWLEERKAFLSTISSLKDLIAKMQLHREAEIYASAESPEGVSDWRGELLHAIQQLFVREQNVLLAVFQTELAELGTRDAVILMNQLEHRLQEQATNQRAAMDCLQNADRRSLLMEIQVLHAQMNSKKNNPKREEIDSKSQEMLEYNMQQKQSQILEMQVELRSMKDRAAELQEQLNSERMMGAELKNELAQAKLELETTLKAQHKHFKDLETIRTEVKEKAAELDILKDTMTSEQKKSRELQWALEKEKAKMERSEERGREELEDLKFSLEDQKQKNLQLTKLLEQEKQLSTDLQQKIESQEALSAAQLSRERGRNSELQVLLESEKVRALEISSALEREKELCAQLQSAEDKGQAGTPNPSEELLKELQKQMDEKHDRIVELVSEMEKYKLESVQVRQQMEKERQIQRKALQAEQDANIIAQKKLHELESKVEDLQWQLGEKKQEVHKLGNETKKLQEIIQELQKKEQENEGRKEAERTPSHNPNETTWDTPNDRTRNWVLQQKMEGAETNESTYPTLTGGGDLSAATEILENVRQKLQNASPKLKQLARKAASRLQFETADDQDFIAIQNAIEEVISELQKLPGLSYLEELKLVLPPGTPSSSLTERLLRQNAELTGFVSRLSEEKNNLRNAVMKLEEELRRYQHRQPSGDYSSRHSSDVGVNIDTLVASEKEIWNREKLSLQKSLKQADAELSKLKAELRSEAFLRELGSDSENAVLRRIYGKYLRAESFRKALIYQKKYLLLLLGGFQECEEATLALIARMGGQPSYTDLEIITHHSKGFTRFRSAVRVSIAISRMKFLVRRWHRVTGSGILSINRDVFSQNTGNELRPDSFSGGMDLYGEQRHSYRSRFHGMHADLNPVSFACSQLQNYDPERALTDYINRLEALQRRLGSVQSGEGSGSLPRDSWVVQGMVPS</sequence>
<reference evidence="9 10" key="1">
    <citation type="journal article" date="2023" name="J. Hered.">
        <title>Chromosome-level genome of the wood stork (Mycteria americana) provides insight into avian chromosome evolution.</title>
        <authorList>
            <person name="Flamio R. Jr."/>
            <person name="Ramstad K.M."/>
        </authorList>
    </citation>
    <scope>NUCLEOTIDE SEQUENCE [LARGE SCALE GENOMIC DNA]</scope>
    <source>
        <tissue evidence="9">Blood</tissue>
    </source>
</reference>
<comment type="subcellular location">
    <subcellularLocation>
        <location evidence="1">Cytoplasm</location>
        <location evidence="1">Cytoskeleton</location>
        <location evidence="1">Microtubule organizing center</location>
        <location evidence="1">Centrosome</location>
    </subcellularLocation>
</comment>
<feature type="coiled-coil region" evidence="6">
    <location>
        <begin position="1856"/>
        <end position="2090"/>
    </location>
</feature>
<feature type="coiled-coil region" evidence="6">
    <location>
        <begin position="3832"/>
        <end position="3859"/>
    </location>
</feature>
<dbReference type="GO" id="GO:0051661">
    <property type="term" value="P:maintenance of centrosome location"/>
    <property type="evidence" value="ECO:0007669"/>
    <property type="project" value="TreeGrafter"/>
</dbReference>
<dbReference type="EMBL" id="JAUNZN010000002">
    <property type="protein sequence ID" value="KAK4825579.1"/>
    <property type="molecule type" value="Genomic_DNA"/>
</dbReference>
<feature type="coiled-coil region" evidence="6">
    <location>
        <begin position="2662"/>
        <end position="2714"/>
    </location>
</feature>
<evidence type="ECO:0000313" key="10">
    <source>
        <dbReference type="Proteomes" id="UP001333110"/>
    </source>
</evidence>
<feature type="coiled-coil region" evidence="6">
    <location>
        <begin position="1158"/>
        <end position="1197"/>
    </location>
</feature>
<evidence type="ECO:0000256" key="4">
    <source>
        <dbReference type="ARBA" id="ARBA00023054"/>
    </source>
</evidence>
<feature type="compositionally biased region" description="Basic and acidic residues" evidence="7">
    <location>
        <begin position="28"/>
        <end position="48"/>
    </location>
</feature>
<feature type="coiled-coil region" evidence="6">
    <location>
        <begin position="700"/>
        <end position="776"/>
    </location>
</feature>
<feature type="domain" description="ELK" evidence="8">
    <location>
        <begin position="343"/>
        <end position="363"/>
    </location>
</feature>
<feature type="domain" description="ELK" evidence="8">
    <location>
        <begin position="1133"/>
        <end position="1154"/>
    </location>
</feature>
<dbReference type="GO" id="GO:0005795">
    <property type="term" value="C:Golgi stack"/>
    <property type="evidence" value="ECO:0007669"/>
    <property type="project" value="TreeGrafter"/>
</dbReference>
<evidence type="ECO:0000256" key="6">
    <source>
        <dbReference type="SAM" id="Coils"/>
    </source>
</evidence>
<feature type="non-terminal residue" evidence="9">
    <location>
        <position position="1"/>
    </location>
</feature>
<organism evidence="9 10">
    <name type="scientific">Mycteria americana</name>
    <name type="common">Wood stork</name>
    <dbReference type="NCBI Taxonomy" id="33587"/>
    <lineage>
        <taxon>Eukaryota</taxon>
        <taxon>Metazoa</taxon>
        <taxon>Chordata</taxon>
        <taxon>Craniata</taxon>
        <taxon>Vertebrata</taxon>
        <taxon>Euteleostomi</taxon>
        <taxon>Archelosauria</taxon>
        <taxon>Archosauria</taxon>
        <taxon>Dinosauria</taxon>
        <taxon>Saurischia</taxon>
        <taxon>Theropoda</taxon>
        <taxon>Coelurosauria</taxon>
        <taxon>Aves</taxon>
        <taxon>Neognathae</taxon>
        <taxon>Neoaves</taxon>
        <taxon>Aequornithes</taxon>
        <taxon>Ciconiiformes</taxon>
        <taxon>Ciconiidae</taxon>
        <taxon>Mycteria</taxon>
    </lineage>
</organism>
<evidence type="ECO:0000256" key="1">
    <source>
        <dbReference type="ARBA" id="ARBA00004300"/>
    </source>
</evidence>
<feature type="domain" description="ELK" evidence="8">
    <location>
        <begin position="414"/>
        <end position="435"/>
    </location>
</feature>
<evidence type="ECO:0000256" key="7">
    <source>
        <dbReference type="SAM" id="MobiDB-lite"/>
    </source>
</evidence>
<feature type="domain" description="ELK" evidence="8">
    <location>
        <begin position="640"/>
        <end position="661"/>
    </location>
</feature>
<proteinExistence type="predicted"/>
<feature type="compositionally biased region" description="Polar residues" evidence="7">
    <location>
        <begin position="3640"/>
        <end position="3650"/>
    </location>
</feature>
<name>A0AAN7NJK8_MYCAM</name>
<comment type="caution">
    <text evidence="9">The sequence shown here is derived from an EMBL/GenBank/DDBJ whole genome shotgun (WGS) entry which is preliminary data.</text>
</comment>
<feature type="region of interest" description="Disordered" evidence="7">
    <location>
        <begin position="992"/>
        <end position="1037"/>
    </location>
</feature>
<dbReference type="GO" id="GO:0005801">
    <property type="term" value="C:cis-Golgi network"/>
    <property type="evidence" value="ECO:0007669"/>
    <property type="project" value="TreeGrafter"/>
</dbReference>
<keyword evidence="3" id="KW-0597">Phosphoprotein</keyword>
<evidence type="ECO:0000259" key="8">
    <source>
        <dbReference type="SMART" id="SM01188"/>
    </source>
</evidence>
<feature type="domain" description="ELK" evidence="8">
    <location>
        <begin position="1591"/>
        <end position="1611"/>
    </location>
</feature>
<keyword evidence="4 6" id="KW-0175">Coiled coil</keyword>
<keyword evidence="10" id="KW-1185">Reference proteome</keyword>
<feature type="region of interest" description="Disordered" evidence="7">
    <location>
        <begin position="1699"/>
        <end position="1733"/>
    </location>
</feature>
<dbReference type="GO" id="GO:0034237">
    <property type="term" value="F:protein kinase A regulatory subunit binding"/>
    <property type="evidence" value="ECO:0007669"/>
    <property type="project" value="TreeGrafter"/>
</dbReference>
<dbReference type="GO" id="GO:0015459">
    <property type="term" value="F:potassium channel regulator activity"/>
    <property type="evidence" value="ECO:0007669"/>
    <property type="project" value="TreeGrafter"/>
</dbReference>
<feature type="coiled-coil region" evidence="6">
    <location>
        <begin position="133"/>
        <end position="425"/>
    </location>
</feature>
<dbReference type="GO" id="GO:0097060">
    <property type="term" value="C:synaptic membrane"/>
    <property type="evidence" value="ECO:0007669"/>
    <property type="project" value="TreeGrafter"/>
</dbReference>
<feature type="compositionally biased region" description="Low complexity" evidence="7">
    <location>
        <begin position="3080"/>
        <end position="3091"/>
    </location>
</feature>
<feature type="compositionally biased region" description="Basic residues" evidence="7">
    <location>
        <begin position="18"/>
        <end position="27"/>
    </location>
</feature>